<evidence type="ECO:0000313" key="14">
    <source>
        <dbReference type="Proteomes" id="UP000799772"/>
    </source>
</evidence>
<evidence type="ECO:0000256" key="9">
    <source>
        <dbReference type="ARBA" id="ARBA00023136"/>
    </source>
</evidence>
<evidence type="ECO:0000256" key="10">
    <source>
        <dbReference type="PROSITE-ProRule" id="PRU00282"/>
    </source>
</evidence>
<keyword evidence="6" id="KW-0999">Mitochondrion inner membrane</keyword>
<keyword evidence="8" id="KW-0496">Mitochondrion</keyword>
<dbReference type="EMBL" id="ML978125">
    <property type="protein sequence ID" value="KAF2100155.1"/>
    <property type="molecule type" value="Genomic_DNA"/>
</dbReference>
<evidence type="ECO:0000256" key="8">
    <source>
        <dbReference type="ARBA" id="ARBA00023128"/>
    </source>
</evidence>
<dbReference type="InterPro" id="IPR018108">
    <property type="entry name" value="MCP_transmembrane"/>
</dbReference>
<evidence type="ECO:0000256" key="4">
    <source>
        <dbReference type="ARBA" id="ARBA00022692"/>
    </source>
</evidence>
<gene>
    <name evidence="13" type="ORF">NA57DRAFT_37697</name>
</gene>
<evidence type="ECO:0000256" key="3">
    <source>
        <dbReference type="ARBA" id="ARBA00022448"/>
    </source>
</evidence>
<organism evidence="13 14">
    <name type="scientific">Rhizodiscina lignyota</name>
    <dbReference type="NCBI Taxonomy" id="1504668"/>
    <lineage>
        <taxon>Eukaryota</taxon>
        <taxon>Fungi</taxon>
        <taxon>Dikarya</taxon>
        <taxon>Ascomycota</taxon>
        <taxon>Pezizomycotina</taxon>
        <taxon>Dothideomycetes</taxon>
        <taxon>Pleosporomycetidae</taxon>
        <taxon>Aulographales</taxon>
        <taxon>Rhizodiscinaceae</taxon>
        <taxon>Rhizodiscina</taxon>
    </lineage>
</organism>
<feature type="region of interest" description="Disordered" evidence="12">
    <location>
        <begin position="1"/>
        <end position="26"/>
    </location>
</feature>
<dbReference type="Pfam" id="PF00153">
    <property type="entry name" value="Mito_carr"/>
    <property type="match status" value="4"/>
</dbReference>
<keyword evidence="3 11" id="KW-0813">Transport</keyword>
<evidence type="ECO:0000313" key="13">
    <source>
        <dbReference type="EMBL" id="KAF2100155.1"/>
    </source>
</evidence>
<dbReference type="PANTHER" id="PTHR45760">
    <property type="entry name" value="FI19922P1-RELATED"/>
    <property type="match status" value="1"/>
</dbReference>
<dbReference type="InterPro" id="IPR045315">
    <property type="entry name" value="Mtm1-like"/>
</dbReference>
<feature type="repeat" description="Solcar" evidence="10">
    <location>
        <begin position="50"/>
        <end position="211"/>
    </location>
</feature>
<name>A0A9P4IJ11_9PEZI</name>
<dbReference type="GO" id="GO:0005743">
    <property type="term" value="C:mitochondrial inner membrane"/>
    <property type="evidence" value="ECO:0007669"/>
    <property type="project" value="UniProtKB-SubCell"/>
</dbReference>
<accession>A0A9P4IJ11</accession>
<evidence type="ECO:0000256" key="5">
    <source>
        <dbReference type="ARBA" id="ARBA00022737"/>
    </source>
</evidence>
<comment type="subcellular location">
    <subcellularLocation>
        <location evidence="1">Mitochondrion inner membrane</location>
        <topology evidence="1">Multi-pass membrane protein</topology>
    </subcellularLocation>
</comment>
<keyword evidence="7" id="KW-1133">Transmembrane helix</keyword>
<dbReference type="OrthoDB" id="1747031at2759"/>
<dbReference type="Gene3D" id="1.50.40.10">
    <property type="entry name" value="Mitochondrial carrier domain"/>
    <property type="match status" value="2"/>
</dbReference>
<keyword evidence="14" id="KW-1185">Reference proteome</keyword>
<proteinExistence type="inferred from homology"/>
<evidence type="ECO:0000256" key="7">
    <source>
        <dbReference type="ARBA" id="ARBA00022989"/>
    </source>
</evidence>
<feature type="repeat" description="Solcar" evidence="10">
    <location>
        <begin position="341"/>
        <end position="441"/>
    </location>
</feature>
<dbReference type="AlphaFoldDB" id="A0A9P4IJ11"/>
<feature type="repeat" description="Solcar" evidence="10">
    <location>
        <begin position="222"/>
        <end position="311"/>
    </location>
</feature>
<keyword evidence="5" id="KW-0677">Repeat</keyword>
<comment type="similarity">
    <text evidence="2 11">Belongs to the mitochondrial carrier (TC 2.A.29) family.</text>
</comment>
<comment type="caution">
    <text evidence="13">The sequence shown here is derived from an EMBL/GenBank/DDBJ whole genome shotgun (WGS) entry which is preliminary data.</text>
</comment>
<dbReference type="PROSITE" id="PS50920">
    <property type="entry name" value="SOLCAR"/>
    <property type="match status" value="3"/>
</dbReference>
<evidence type="ECO:0000256" key="2">
    <source>
        <dbReference type="ARBA" id="ARBA00006375"/>
    </source>
</evidence>
<protein>
    <submittedName>
        <fullName evidence="13">Mitochondrial carrier</fullName>
    </submittedName>
</protein>
<evidence type="ECO:0000256" key="12">
    <source>
        <dbReference type="SAM" id="MobiDB-lite"/>
    </source>
</evidence>
<dbReference type="GO" id="GO:1990542">
    <property type="term" value="P:mitochondrial transmembrane transport"/>
    <property type="evidence" value="ECO:0007669"/>
    <property type="project" value="InterPro"/>
</dbReference>
<evidence type="ECO:0000256" key="6">
    <source>
        <dbReference type="ARBA" id="ARBA00022792"/>
    </source>
</evidence>
<keyword evidence="9 10" id="KW-0472">Membrane</keyword>
<sequence length="455" mass="50164">MSLHNTHAPTEVHESSTGPGGQRHDRIEQDFRGFPTASEDADDTSSNPDVSITQRMASAVLGSVLTSLLATPLDVVRVRLQSQHQSVRPPVSNTIPHIHSTPGSANFSNLPPNLGITACCREVFWVNNNTTYCVASPNVAIVNNPTIARRAAECAAEEAQRKTYTSTFDGLSKIARNEGLSSLWRGLTPTLAMAVPANVIYFAGYDWLRYSKESPFQKLNVGETYTPLVAGSAARILAAIAVSPIEMFRTRMQASSSTTTTGHLRETFNGLSEMVSTQGYRSLWRGLTLTLWRDVPFSAIYWWGYEYGRDVLTDVRERGQGREIPTGRPRSQSRSQQNHTETLIDSFIAGGLSGAVAALVTTPFDVGKTRQQVVRHSSDIMSRRPAGAERLPEELNMPRFLLHIFKEQGTSGLFRGWAARCLKVAPACAIMISSYEIGKKMATGMNERRESRRQD</sequence>
<dbReference type="Proteomes" id="UP000799772">
    <property type="component" value="Unassembled WGS sequence"/>
</dbReference>
<dbReference type="PANTHER" id="PTHR45760:SF2">
    <property type="entry name" value="FI19922P1-RELATED"/>
    <property type="match status" value="1"/>
</dbReference>
<keyword evidence="4 10" id="KW-0812">Transmembrane</keyword>
<evidence type="ECO:0000256" key="11">
    <source>
        <dbReference type="RuleBase" id="RU000488"/>
    </source>
</evidence>
<reference evidence="13" key="1">
    <citation type="journal article" date="2020" name="Stud. Mycol.">
        <title>101 Dothideomycetes genomes: a test case for predicting lifestyles and emergence of pathogens.</title>
        <authorList>
            <person name="Haridas S."/>
            <person name="Albert R."/>
            <person name="Binder M."/>
            <person name="Bloem J."/>
            <person name="Labutti K."/>
            <person name="Salamov A."/>
            <person name="Andreopoulos B."/>
            <person name="Baker S."/>
            <person name="Barry K."/>
            <person name="Bills G."/>
            <person name="Bluhm B."/>
            <person name="Cannon C."/>
            <person name="Castanera R."/>
            <person name="Culley D."/>
            <person name="Daum C."/>
            <person name="Ezra D."/>
            <person name="Gonzalez J."/>
            <person name="Henrissat B."/>
            <person name="Kuo A."/>
            <person name="Liang C."/>
            <person name="Lipzen A."/>
            <person name="Lutzoni F."/>
            <person name="Magnuson J."/>
            <person name="Mondo S."/>
            <person name="Nolan M."/>
            <person name="Ohm R."/>
            <person name="Pangilinan J."/>
            <person name="Park H.-J."/>
            <person name="Ramirez L."/>
            <person name="Alfaro M."/>
            <person name="Sun H."/>
            <person name="Tritt A."/>
            <person name="Yoshinaga Y."/>
            <person name="Zwiers L.-H."/>
            <person name="Turgeon B."/>
            <person name="Goodwin S."/>
            <person name="Spatafora J."/>
            <person name="Crous P."/>
            <person name="Grigoriev I."/>
        </authorList>
    </citation>
    <scope>NUCLEOTIDE SEQUENCE</scope>
    <source>
        <strain evidence="13">CBS 133067</strain>
    </source>
</reference>
<dbReference type="InterPro" id="IPR023395">
    <property type="entry name" value="MCP_dom_sf"/>
</dbReference>
<dbReference type="SUPFAM" id="SSF103506">
    <property type="entry name" value="Mitochondrial carrier"/>
    <property type="match status" value="1"/>
</dbReference>
<evidence type="ECO:0000256" key="1">
    <source>
        <dbReference type="ARBA" id="ARBA00004448"/>
    </source>
</evidence>